<keyword evidence="1" id="KW-0472">Membrane</keyword>
<dbReference type="OrthoDB" id="7870384at2"/>
<gene>
    <name evidence="2" type="ordered locus">KVU_1549</name>
</gene>
<reference evidence="2 3" key="1">
    <citation type="journal article" date="2011" name="J. Bacteriol.">
        <title>Complete genome sequence of the industrial strain Ketogulonicigenium vulgare WSH-001.</title>
        <authorList>
            <person name="Liu L."/>
            <person name="Li Y."/>
            <person name="Zhang J."/>
            <person name="Zhou Z."/>
            <person name="Liu J."/>
            <person name="Li X."/>
            <person name="Zhou J."/>
            <person name="Du G."/>
            <person name="Wang L."/>
            <person name="Chen J."/>
        </authorList>
    </citation>
    <scope>NUCLEOTIDE SEQUENCE [LARGE SCALE GENOMIC DNA]</scope>
    <source>
        <strain evidence="2 3">WSH-001</strain>
    </source>
</reference>
<evidence type="ECO:0000313" key="3">
    <source>
        <dbReference type="Proteomes" id="UP000000692"/>
    </source>
</evidence>
<organism evidence="2 3">
    <name type="scientific">Ketogulonicigenium vulgare (strain WSH-001)</name>
    <dbReference type="NCBI Taxonomy" id="759362"/>
    <lineage>
        <taxon>Bacteria</taxon>
        <taxon>Pseudomonadati</taxon>
        <taxon>Pseudomonadota</taxon>
        <taxon>Alphaproteobacteria</taxon>
        <taxon>Rhodobacterales</taxon>
        <taxon>Roseobacteraceae</taxon>
        <taxon>Ketogulonicigenium</taxon>
    </lineage>
</organism>
<keyword evidence="1" id="KW-0812">Transmembrane</keyword>
<dbReference type="EMBL" id="CP002018">
    <property type="protein sequence ID" value="AEM41388.1"/>
    <property type="molecule type" value="Genomic_DNA"/>
</dbReference>
<name>F9Y9Q0_KETVW</name>
<feature type="transmembrane region" description="Helical" evidence="1">
    <location>
        <begin position="38"/>
        <end position="57"/>
    </location>
</feature>
<evidence type="ECO:0000256" key="1">
    <source>
        <dbReference type="SAM" id="Phobius"/>
    </source>
</evidence>
<dbReference type="HOGENOM" id="CLU_205105_0_0_5"/>
<evidence type="ECO:0000313" key="2">
    <source>
        <dbReference type="EMBL" id="AEM41388.1"/>
    </source>
</evidence>
<proteinExistence type="predicted"/>
<dbReference type="RefSeq" id="WP_013382976.1">
    <property type="nucleotide sequence ID" value="NC_017384.1"/>
</dbReference>
<dbReference type="Proteomes" id="UP000000692">
    <property type="component" value="Chromosome"/>
</dbReference>
<sequence>MTAVWARIIMRYLSGALVSAGFISADFGAQLATDAELHGVLVMALGAVLAVIAEWAYRLAKRFGWAT</sequence>
<keyword evidence="3" id="KW-1185">Reference proteome</keyword>
<keyword evidence="1" id="KW-1133">Transmembrane helix</keyword>
<dbReference type="KEGG" id="kvl:KVU_1549"/>
<protein>
    <submittedName>
        <fullName evidence="2">Uncharacterized protein</fullName>
    </submittedName>
</protein>
<dbReference type="AlphaFoldDB" id="F9Y9Q0"/>
<accession>F9Y9Q0</accession>